<feature type="compositionally biased region" description="Basic and acidic residues" evidence="1">
    <location>
        <begin position="1"/>
        <end position="13"/>
    </location>
</feature>
<name>A0A540NBG6_MALBA</name>
<keyword evidence="3" id="KW-1185">Reference proteome</keyword>
<gene>
    <name evidence="2" type="ORF">C1H46_006006</name>
</gene>
<reference evidence="2 3" key="1">
    <citation type="journal article" date="2019" name="G3 (Bethesda)">
        <title>Sequencing of a Wild Apple (Malus baccata) Genome Unravels the Differences Between Cultivated and Wild Apple Species Regarding Disease Resistance and Cold Tolerance.</title>
        <authorList>
            <person name="Chen X."/>
        </authorList>
    </citation>
    <scope>NUCLEOTIDE SEQUENCE [LARGE SCALE GENOMIC DNA]</scope>
    <source>
        <strain evidence="3">cv. Shandingzi</strain>
        <tissue evidence="2">Leaves</tissue>
    </source>
</reference>
<dbReference type="Proteomes" id="UP000315295">
    <property type="component" value="Unassembled WGS sequence"/>
</dbReference>
<comment type="caution">
    <text evidence="2">The sequence shown here is derived from an EMBL/GenBank/DDBJ whole genome shotgun (WGS) entry which is preliminary data.</text>
</comment>
<proteinExistence type="predicted"/>
<evidence type="ECO:0000313" key="2">
    <source>
        <dbReference type="EMBL" id="TQE08378.1"/>
    </source>
</evidence>
<evidence type="ECO:0000313" key="3">
    <source>
        <dbReference type="Proteomes" id="UP000315295"/>
    </source>
</evidence>
<feature type="region of interest" description="Disordered" evidence="1">
    <location>
        <begin position="1"/>
        <end position="28"/>
    </location>
</feature>
<sequence>MEGEESGQRRVDEYTQDGTVDLKGNPVLRSKRGGWTACSFVVLGQRSKISGPAP</sequence>
<dbReference type="STRING" id="106549.A0A540NBG6"/>
<dbReference type="AlphaFoldDB" id="A0A540NBG6"/>
<accession>A0A540NBG6</accession>
<evidence type="ECO:0000256" key="1">
    <source>
        <dbReference type="SAM" id="MobiDB-lite"/>
    </source>
</evidence>
<dbReference type="EMBL" id="VIEB01000072">
    <property type="protein sequence ID" value="TQE08378.1"/>
    <property type="molecule type" value="Genomic_DNA"/>
</dbReference>
<organism evidence="2 3">
    <name type="scientific">Malus baccata</name>
    <name type="common">Siberian crab apple</name>
    <name type="synonym">Pyrus baccata</name>
    <dbReference type="NCBI Taxonomy" id="106549"/>
    <lineage>
        <taxon>Eukaryota</taxon>
        <taxon>Viridiplantae</taxon>
        <taxon>Streptophyta</taxon>
        <taxon>Embryophyta</taxon>
        <taxon>Tracheophyta</taxon>
        <taxon>Spermatophyta</taxon>
        <taxon>Magnoliopsida</taxon>
        <taxon>eudicotyledons</taxon>
        <taxon>Gunneridae</taxon>
        <taxon>Pentapetalae</taxon>
        <taxon>rosids</taxon>
        <taxon>fabids</taxon>
        <taxon>Rosales</taxon>
        <taxon>Rosaceae</taxon>
        <taxon>Amygdaloideae</taxon>
        <taxon>Maleae</taxon>
        <taxon>Malus</taxon>
    </lineage>
</organism>
<protein>
    <submittedName>
        <fullName evidence="2">Uncharacterized protein</fullName>
    </submittedName>
</protein>